<reference evidence="1" key="1">
    <citation type="journal article" date="2020" name="Nature">
        <title>Giant virus diversity and host interactions through global metagenomics.</title>
        <authorList>
            <person name="Schulz F."/>
            <person name="Roux S."/>
            <person name="Paez-Espino D."/>
            <person name="Jungbluth S."/>
            <person name="Walsh D.A."/>
            <person name="Denef V.J."/>
            <person name="McMahon K.D."/>
            <person name="Konstantinidis K.T."/>
            <person name="Eloe-Fadrosh E.A."/>
            <person name="Kyrpides N.C."/>
            <person name="Woyke T."/>
        </authorList>
    </citation>
    <scope>NUCLEOTIDE SEQUENCE</scope>
    <source>
        <strain evidence="1">GVMAG-M-3300023184-51</strain>
    </source>
</reference>
<proteinExistence type="predicted"/>
<dbReference type="EMBL" id="MN740125">
    <property type="protein sequence ID" value="QHT88863.1"/>
    <property type="molecule type" value="Genomic_DNA"/>
</dbReference>
<evidence type="ECO:0000313" key="1">
    <source>
        <dbReference type="EMBL" id="QHT88863.1"/>
    </source>
</evidence>
<dbReference type="AlphaFoldDB" id="A0A6C0I9Z8"/>
<protein>
    <submittedName>
        <fullName evidence="1">Uncharacterized protein</fullName>
    </submittedName>
</protein>
<sequence>MSSYTYLIKDTANTDLLIDDIISHNNSGRISVLCYHVTNRFSKYPFVQVMLEKQYSHSFEEIDVPLMTILPNDGVNFSTSVLNLVKTMLLELGCDPSPLDESAVVGLINKNKLLLVDISPVDIYRISITRLNKTWFALPTEIMNTQTICNIPISQSVTNLFLNMPELGMLHNPQTNNSMYPLPDAVYTGANFKKVEFCSVFGNSKEQIYNACGEYFYFYRIFEDAVREGGWKRSYLESDSETETIIKSIVDNEFGRYNRGGINRYALFPGNYATHIEKTNRFSLTDDIINGLLGEKDTIVIQYENEELDTILPDLLVKEYESFTPISYHMLNKGILGEKYEVENQDKYMVL</sequence>
<organism evidence="1">
    <name type="scientific">viral metagenome</name>
    <dbReference type="NCBI Taxonomy" id="1070528"/>
    <lineage>
        <taxon>unclassified sequences</taxon>
        <taxon>metagenomes</taxon>
        <taxon>organismal metagenomes</taxon>
    </lineage>
</organism>
<accession>A0A6C0I9Z8</accession>
<name>A0A6C0I9Z8_9ZZZZ</name>